<proteinExistence type="predicted"/>
<gene>
    <name evidence="1" type="ORF">SAMN05444358_1187</name>
</gene>
<dbReference type="AlphaFoldDB" id="A0A1H3FTB5"/>
<accession>A0A1H3FTB5</accession>
<dbReference type="Proteomes" id="UP000183400">
    <property type="component" value="Unassembled WGS sequence"/>
</dbReference>
<evidence type="ECO:0000313" key="2">
    <source>
        <dbReference type="Proteomes" id="UP000183400"/>
    </source>
</evidence>
<keyword evidence="2" id="KW-1185">Reference proteome</keyword>
<evidence type="ECO:0000313" key="1">
    <source>
        <dbReference type="EMBL" id="SDX94075.1"/>
    </source>
</evidence>
<organism evidence="1 2">
    <name type="scientific">Ruegeria halocynthiae</name>
    <dbReference type="NCBI Taxonomy" id="985054"/>
    <lineage>
        <taxon>Bacteria</taxon>
        <taxon>Pseudomonadati</taxon>
        <taxon>Pseudomonadota</taxon>
        <taxon>Alphaproteobacteria</taxon>
        <taxon>Rhodobacterales</taxon>
        <taxon>Roseobacteraceae</taxon>
        <taxon>Ruegeria</taxon>
    </lineage>
</organism>
<reference evidence="2" key="1">
    <citation type="submission" date="2016-10" db="EMBL/GenBank/DDBJ databases">
        <authorList>
            <person name="Varghese N."/>
            <person name="Submissions S."/>
        </authorList>
    </citation>
    <scope>NUCLEOTIDE SEQUENCE [LARGE SCALE GENOMIC DNA]</scope>
    <source>
        <strain evidence="2">DSM 27839</strain>
    </source>
</reference>
<name>A0A1H3FTB5_9RHOB</name>
<dbReference type="STRING" id="985054.SAMN05444358_1187"/>
<protein>
    <submittedName>
        <fullName evidence="1">Uncharacterized protein</fullName>
    </submittedName>
</protein>
<dbReference type="RefSeq" id="WP_074739538.1">
    <property type="nucleotide sequence ID" value="NZ_FNNP01000018.1"/>
</dbReference>
<sequence>MVDVMVNRMSGFVSRLLLNKLVIVGLILTLLSAREVSAELQGCPDGIARNNKLLIGSMELGQEISERNRRALLAAFEMRFERADASLGSLAKVIYCPQRQMQGSNTYDANVTGVLNDELVLLEVGARISVSDVVVAYVVVPLRHYEFHNAQPPRLPGYHEAVYEKAQIEAGLAGLFRGNAELRLLAALALGLRHEKAAEAAVPSDERKSLLLRSRAFYCDAVGTLIAAQPRPDFLGLEQTEWESLGEFARAGAERVLQRTVDDYGDQSTLPILLEIRGEDSAGDGACVEALPSQPGGAEDQ</sequence>
<dbReference type="EMBL" id="FNNP01000018">
    <property type="protein sequence ID" value="SDX94075.1"/>
    <property type="molecule type" value="Genomic_DNA"/>
</dbReference>